<evidence type="ECO:0000256" key="5">
    <source>
        <dbReference type="ARBA" id="ARBA00023235"/>
    </source>
</evidence>
<evidence type="ECO:0000259" key="6">
    <source>
        <dbReference type="PROSITE" id="PS51462"/>
    </source>
</evidence>
<evidence type="ECO:0000256" key="4">
    <source>
        <dbReference type="ARBA" id="ARBA00023229"/>
    </source>
</evidence>
<dbReference type="Gene3D" id="3.90.79.10">
    <property type="entry name" value="Nucleoside Triphosphate Pyrophosphohydrolase"/>
    <property type="match status" value="1"/>
</dbReference>
<name>A0A8J6B932_9EUKA</name>
<dbReference type="NCBIfam" id="NF002995">
    <property type="entry name" value="PRK03759.1"/>
    <property type="match status" value="1"/>
</dbReference>
<dbReference type="SUPFAM" id="SSF55811">
    <property type="entry name" value="Nudix"/>
    <property type="match status" value="1"/>
</dbReference>
<dbReference type="CDD" id="cd02885">
    <property type="entry name" value="NUDIX_IPP_Isomerase"/>
    <property type="match status" value="1"/>
</dbReference>
<dbReference type="Gene3D" id="3.40.50.300">
    <property type="entry name" value="P-loop containing nucleotide triphosphate hydrolases"/>
    <property type="match status" value="1"/>
</dbReference>
<feature type="domain" description="Nudix hydrolase" evidence="6">
    <location>
        <begin position="252"/>
        <end position="398"/>
    </location>
</feature>
<comment type="pathway">
    <text evidence="1">Isoprenoid biosynthesis; dimethylallyl diphosphate biosynthesis; dimethylallyl diphosphate from isopentenyl diphosphate: step 1/1.</text>
</comment>
<accession>A0A8J6B932</accession>
<organism evidence="7 8">
    <name type="scientific">Carpediemonas membranifera</name>
    <dbReference type="NCBI Taxonomy" id="201153"/>
    <lineage>
        <taxon>Eukaryota</taxon>
        <taxon>Metamonada</taxon>
        <taxon>Carpediemonas-like organisms</taxon>
        <taxon>Carpediemonas</taxon>
    </lineage>
</organism>
<dbReference type="PANTHER" id="PTHR10885">
    <property type="entry name" value="ISOPENTENYL-DIPHOSPHATE DELTA-ISOMERASE"/>
    <property type="match status" value="1"/>
</dbReference>
<sequence length="541" mass="60622">MRAPFIVIEGLDRSGKDTQAEKICHYIATRMNAKLIHFPNRETATGRLINDYLQKKIKLTDTEIHNLYAINRREQEVAMRHDLVNGTALICIRYAFSGAAYSKAKDVLELPLEACLGPDRGVIAPDAVLFLASRVADVSARAGFGDEIYETSPFQANVAASFELVKQESVDSVRWVDIPTGTIEEVFESIKVELDRMLADAASDNLGPIRRLWATPSGDSQQLETDRVILVDEDDRAVGSGTKRDTHVHPGQLHRAFSLLLFDEAGRLLLQQRAASKTTFPHYWSNTVCSHPLDVPDENTEVPIVGVRRALVRRAKYELGLDLGDVELTCPARIRYHARSDSIWSENEVDYIMVGRVEGRIAMTANPDEVSAVRWVDREEMAAMLADRSQLVSPWFRAICEQLILAAWSGTDVRLTESKDLIRIQPDIPASFVPLEVRQHVFVAAVPKSPFQFHRIICPWRSVTAVDDLTETEATELFITQQEVARQLKRLAGVDSCTILHMSELMGFSGMQDRLCVHVAARGDDGVRDEVYDMLRGSLVQ</sequence>
<dbReference type="PROSITE" id="PS51462">
    <property type="entry name" value="NUDIX"/>
    <property type="match status" value="1"/>
</dbReference>
<evidence type="ECO:0000313" key="7">
    <source>
        <dbReference type="EMBL" id="KAG9395312.1"/>
    </source>
</evidence>
<dbReference type="GO" id="GO:0009240">
    <property type="term" value="P:isopentenyl diphosphate biosynthetic process"/>
    <property type="evidence" value="ECO:0007669"/>
    <property type="project" value="TreeGrafter"/>
</dbReference>
<dbReference type="InterPro" id="IPR027417">
    <property type="entry name" value="P-loop_NTPase"/>
</dbReference>
<dbReference type="GO" id="GO:0004452">
    <property type="term" value="F:isopentenyl-diphosphate delta-isomerase activity"/>
    <property type="evidence" value="ECO:0007669"/>
    <property type="project" value="UniProtKB-EC"/>
</dbReference>
<dbReference type="Pfam" id="PF00293">
    <property type="entry name" value="NUDIX"/>
    <property type="match status" value="1"/>
</dbReference>
<dbReference type="Gene3D" id="3.30.428.10">
    <property type="entry name" value="HIT-like"/>
    <property type="match status" value="1"/>
</dbReference>
<dbReference type="SUPFAM" id="SSF54197">
    <property type="entry name" value="HIT-like"/>
    <property type="match status" value="1"/>
</dbReference>
<evidence type="ECO:0000256" key="1">
    <source>
        <dbReference type="ARBA" id="ARBA00004826"/>
    </source>
</evidence>
<dbReference type="EMBL" id="JAHDYR010000012">
    <property type="protein sequence ID" value="KAG9395312.1"/>
    <property type="molecule type" value="Genomic_DNA"/>
</dbReference>
<dbReference type="Pfam" id="PF02223">
    <property type="entry name" value="Thymidylate_kin"/>
    <property type="match status" value="1"/>
</dbReference>
<comment type="similarity">
    <text evidence="2">Belongs to the IPP isomerase type 1 family.</text>
</comment>
<evidence type="ECO:0000313" key="8">
    <source>
        <dbReference type="Proteomes" id="UP000717585"/>
    </source>
</evidence>
<dbReference type="InterPro" id="IPR015797">
    <property type="entry name" value="NUDIX_hydrolase-like_dom_sf"/>
</dbReference>
<dbReference type="GO" id="GO:0050992">
    <property type="term" value="P:dimethylallyl diphosphate biosynthetic process"/>
    <property type="evidence" value="ECO:0007669"/>
    <property type="project" value="UniProtKB-UniPathway"/>
</dbReference>
<evidence type="ECO:0000256" key="3">
    <source>
        <dbReference type="ARBA" id="ARBA00012057"/>
    </source>
</evidence>
<dbReference type="EC" id="5.3.3.2" evidence="3"/>
<reference evidence="7" key="1">
    <citation type="submission" date="2021-05" db="EMBL/GenBank/DDBJ databases">
        <title>A free-living protist that lacks canonical eukaryotic 1 DNA replication and segregation systems.</title>
        <authorList>
            <person name="Salas-Leiva D.E."/>
            <person name="Tromer E.C."/>
            <person name="Curtis B.A."/>
            <person name="Jerlstrom-Hultqvist J."/>
            <person name="Kolisko M."/>
            <person name="Yi Z."/>
            <person name="Salas-Leiva J.S."/>
            <person name="Gallot-Lavallee L."/>
            <person name="Kops G.J.P.L."/>
            <person name="Archibald J.M."/>
            <person name="Simpson A.G.B."/>
            <person name="Roger A.J."/>
        </authorList>
    </citation>
    <scope>NUCLEOTIDE SEQUENCE</scope>
    <source>
        <strain evidence="7">BICM</strain>
    </source>
</reference>
<comment type="caution">
    <text evidence="7">The sequence shown here is derived from an EMBL/GenBank/DDBJ whole genome shotgun (WGS) entry which is preliminary data.</text>
</comment>
<dbReference type="InterPro" id="IPR000086">
    <property type="entry name" value="NUDIX_hydrolase_dom"/>
</dbReference>
<dbReference type="InterPro" id="IPR039430">
    <property type="entry name" value="Thymidylate_kin-like_dom"/>
</dbReference>
<gene>
    <name evidence="7" type="ORF">J8273_0542</name>
</gene>
<evidence type="ECO:0000256" key="2">
    <source>
        <dbReference type="ARBA" id="ARBA00007579"/>
    </source>
</evidence>
<dbReference type="SUPFAM" id="SSF52540">
    <property type="entry name" value="P-loop containing nucleoside triphosphate hydrolases"/>
    <property type="match status" value="1"/>
</dbReference>
<dbReference type="PANTHER" id="PTHR10885:SF0">
    <property type="entry name" value="ISOPENTENYL-DIPHOSPHATE DELTA-ISOMERASE"/>
    <property type="match status" value="1"/>
</dbReference>
<dbReference type="GO" id="GO:0005737">
    <property type="term" value="C:cytoplasm"/>
    <property type="evidence" value="ECO:0007669"/>
    <property type="project" value="TreeGrafter"/>
</dbReference>
<dbReference type="Proteomes" id="UP000717585">
    <property type="component" value="Unassembled WGS sequence"/>
</dbReference>
<keyword evidence="8" id="KW-1185">Reference proteome</keyword>
<proteinExistence type="inferred from homology"/>
<dbReference type="OrthoDB" id="510307at2759"/>
<dbReference type="InterPro" id="IPR036265">
    <property type="entry name" value="HIT-like_sf"/>
</dbReference>
<dbReference type="InterPro" id="IPR011876">
    <property type="entry name" value="IsopentenylPP_isomerase_typ1"/>
</dbReference>
<keyword evidence="4" id="KW-0414">Isoprene biosynthesis</keyword>
<dbReference type="NCBIfam" id="TIGR02150">
    <property type="entry name" value="IPP_isom_1"/>
    <property type="match status" value="1"/>
</dbReference>
<dbReference type="UniPathway" id="UPA00059">
    <property type="reaction ID" value="UER00104"/>
</dbReference>
<dbReference type="AlphaFoldDB" id="A0A8J6B932"/>
<keyword evidence="5 7" id="KW-0413">Isomerase</keyword>
<protein>
    <recommendedName>
        <fullName evidence="3">isopentenyl-diphosphate Delta-isomerase</fullName>
        <ecNumber evidence="3">5.3.3.2</ecNumber>
    </recommendedName>
</protein>